<dbReference type="EMBL" id="AWUE01012174">
    <property type="protein sequence ID" value="OMP09811.1"/>
    <property type="molecule type" value="Genomic_DNA"/>
</dbReference>
<evidence type="ECO:0000313" key="1">
    <source>
        <dbReference type="EMBL" id="OMP09811.1"/>
    </source>
</evidence>
<keyword evidence="2" id="KW-1185">Reference proteome</keyword>
<organism evidence="1 2">
    <name type="scientific">Corchorus olitorius</name>
    <dbReference type="NCBI Taxonomy" id="93759"/>
    <lineage>
        <taxon>Eukaryota</taxon>
        <taxon>Viridiplantae</taxon>
        <taxon>Streptophyta</taxon>
        <taxon>Embryophyta</taxon>
        <taxon>Tracheophyta</taxon>
        <taxon>Spermatophyta</taxon>
        <taxon>Magnoliopsida</taxon>
        <taxon>eudicotyledons</taxon>
        <taxon>Gunneridae</taxon>
        <taxon>Pentapetalae</taxon>
        <taxon>rosids</taxon>
        <taxon>malvids</taxon>
        <taxon>Malvales</taxon>
        <taxon>Malvaceae</taxon>
        <taxon>Grewioideae</taxon>
        <taxon>Apeibeae</taxon>
        <taxon>Corchorus</taxon>
    </lineage>
</organism>
<dbReference type="AlphaFoldDB" id="A0A1R3KRV8"/>
<evidence type="ECO:0000313" key="2">
    <source>
        <dbReference type="Proteomes" id="UP000187203"/>
    </source>
</evidence>
<reference evidence="2" key="1">
    <citation type="submission" date="2013-09" db="EMBL/GenBank/DDBJ databases">
        <title>Corchorus olitorius genome sequencing.</title>
        <authorList>
            <person name="Alam M."/>
            <person name="Haque M.S."/>
            <person name="Islam M.S."/>
            <person name="Emdad E.M."/>
            <person name="Islam M.M."/>
            <person name="Ahmed B."/>
            <person name="Halim A."/>
            <person name="Hossen Q.M.M."/>
            <person name="Hossain M.Z."/>
            <person name="Ahmed R."/>
            <person name="Khan M.M."/>
            <person name="Islam R."/>
            <person name="Rashid M.M."/>
            <person name="Khan S.A."/>
            <person name="Rahman M.S."/>
            <person name="Alam M."/>
            <person name="Yahiya A.S."/>
            <person name="Khan M.S."/>
            <person name="Azam M.S."/>
            <person name="Haque T."/>
            <person name="Lashkar M.Z.H."/>
            <person name="Akhand A.I."/>
            <person name="Morshed G."/>
            <person name="Roy S."/>
            <person name="Uddin K.S."/>
            <person name="Rabeya T."/>
            <person name="Hossain A.S."/>
            <person name="Chowdhury A."/>
            <person name="Snigdha A.R."/>
            <person name="Mortoza M.S."/>
            <person name="Matin S.A."/>
            <person name="Hoque S.M.E."/>
            <person name="Islam M.K."/>
            <person name="Roy D.K."/>
            <person name="Haider R."/>
            <person name="Moosa M.M."/>
            <person name="Elias S.M."/>
            <person name="Hasan A.M."/>
            <person name="Jahan S."/>
            <person name="Shafiuddin M."/>
            <person name="Mahmood N."/>
            <person name="Shommy N.S."/>
        </authorList>
    </citation>
    <scope>NUCLEOTIDE SEQUENCE [LARGE SCALE GENOMIC DNA]</scope>
    <source>
        <strain evidence="2">cv. O-4</strain>
    </source>
</reference>
<protein>
    <submittedName>
        <fullName evidence="1">Uncharacterized protein</fullName>
    </submittedName>
</protein>
<gene>
    <name evidence="1" type="ORF">COLO4_05114</name>
</gene>
<comment type="caution">
    <text evidence="1">The sequence shown here is derived from an EMBL/GenBank/DDBJ whole genome shotgun (WGS) entry which is preliminary data.</text>
</comment>
<dbReference type="Proteomes" id="UP000187203">
    <property type="component" value="Unassembled WGS sequence"/>
</dbReference>
<proteinExistence type="predicted"/>
<accession>A0A1R3KRV8</accession>
<sequence>MGRWRAPLEVEKGELKCLTKSKKEVEKRIFSSLGN</sequence>
<name>A0A1R3KRV8_9ROSI</name>